<dbReference type="AlphaFoldDB" id="A0A839TQY6"/>
<evidence type="ECO:0000256" key="6">
    <source>
        <dbReference type="SAM" id="SignalP"/>
    </source>
</evidence>
<dbReference type="InterPro" id="IPR006059">
    <property type="entry name" value="SBP"/>
</dbReference>
<evidence type="ECO:0000256" key="5">
    <source>
        <dbReference type="ARBA" id="ARBA00023288"/>
    </source>
</evidence>
<gene>
    <name evidence="7" type="ORF">FHS19_003807</name>
</gene>
<dbReference type="PANTHER" id="PTHR43649:SF33">
    <property type="entry name" value="POLYGALACTURONAN_RHAMNOGALACTURONAN-BINDING PROTEIN YTCQ"/>
    <property type="match status" value="1"/>
</dbReference>
<keyword evidence="3" id="KW-0472">Membrane</keyword>
<accession>A0A839TQY6</accession>
<name>A0A839TQY6_9BACL</name>
<evidence type="ECO:0000256" key="1">
    <source>
        <dbReference type="ARBA" id="ARBA00022475"/>
    </source>
</evidence>
<keyword evidence="4" id="KW-0564">Palmitate</keyword>
<keyword evidence="7" id="KW-0813">Transport</keyword>
<dbReference type="InterPro" id="IPR050490">
    <property type="entry name" value="Bact_solute-bd_prot1"/>
</dbReference>
<dbReference type="Gene3D" id="3.40.190.10">
    <property type="entry name" value="Periplasmic binding protein-like II"/>
    <property type="match status" value="1"/>
</dbReference>
<sequence length="437" mass="49885">MLKRSMVLLLVLILTTSLVAACTTGNTEGNVKPSNGNDPAEELQVPEKAEVTFSTIFSDEEFEEIIGSYVKKKFPNYTINHISNRGLSLEQLVATQTKFDIYFARAAAFLNAYEPMKMTFDMTELAEKHGINLDSFAPGFIESATFDGKLYGLPIFNDSLVLYYNRDLFDKFAVPYPRDGMTWEETLELAHQFDRNENGTQYMGLWISPKHYFRMNSLSQGFVDPETNKVTVDNDNWKRILNIFAELSRDSGVREMARVNFPSHDHFRGKNSVTAMYVFLTEWIAVSRDQMPLNWDMVSMPVFKDLPGKGTQPYANYAGITSISENKDAAMEILKYLTSEEYQMEVSKKGKISPLKSQKVKDVAFENHPDQDKNFGAVYVNENAPMRQLHPLEDHIVDLMNDKVNELVTGKKDINTILREVQEMGQQVIDQEMVKSK</sequence>
<proteinExistence type="predicted"/>
<keyword evidence="1" id="KW-1003">Cell membrane</keyword>
<dbReference type="EMBL" id="JACHXJ010000003">
    <property type="protein sequence ID" value="MBB3129132.1"/>
    <property type="molecule type" value="Genomic_DNA"/>
</dbReference>
<evidence type="ECO:0000256" key="2">
    <source>
        <dbReference type="ARBA" id="ARBA00022729"/>
    </source>
</evidence>
<dbReference type="Proteomes" id="UP000517523">
    <property type="component" value="Unassembled WGS sequence"/>
</dbReference>
<dbReference type="RefSeq" id="WP_183583357.1">
    <property type="nucleotide sequence ID" value="NZ_JACHXJ010000003.1"/>
</dbReference>
<dbReference type="PROSITE" id="PS51257">
    <property type="entry name" value="PROKAR_LIPOPROTEIN"/>
    <property type="match status" value="1"/>
</dbReference>
<keyword evidence="2 6" id="KW-0732">Signal</keyword>
<feature type="signal peptide" evidence="6">
    <location>
        <begin position="1"/>
        <end position="20"/>
    </location>
</feature>
<dbReference type="Pfam" id="PF13416">
    <property type="entry name" value="SBP_bac_8"/>
    <property type="match status" value="1"/>
</dbReference>
<evidence type="ECO:0000313" key="7">
    <source>
        <dbReference type="EMBL" id="MBB3129132.1"/>
    </source>
</evidence>
<feature type="chain" id="PRO_5038754064" evidence="6">
    <location>
        <begin position="21"/>
        <end position="437"/>
    </location>
</feature>
<dbReference type="SUPFAM" id="SSF53850">
    <property type="entry name" value="Periplasmic binding protein-like II"/>
    <property type="match status" value="1"/>
</dbReference>
<organism evidence="7 8">
    <name type="scientific">Paenibacillus rhizosphaerae</name>
    <dbReference type="NCBI Taxonomy" id="297318"/>
    <lineage>
        <taxon>Bacteria</taxon>
        <taxon>Bacillati</taxon>
        <taxon>Bacillota</taxon>
        <taxon>Bacilli</taxon>
        <taxon>Bacillales</taxon>
        <taxon>Paenibacillaceae</taxon>
        <taxon>Paenibacillus</taxon>
    </lineage>
</organism>
<evidence type="ECO:0000256" key="3">
    <source>
        <dbReference type="ARBA" id="ARBA00023136"/>
    </source>
</evidence>
<reference evidence="7 8" key="1">
    <citation type="submission" date="2020-08" db="EMBL/GenBank/DDBJ databases">
        <title>Genomic Encyclopedia of Type Strains, Phase III (KMG-III): the genomes of soil and plant-associated and newly described type strains.</title>
        <authorList>
            <person name="Whitman W."/>
        </authorList>
    </citation>
    <scope>NUCLEOTIDE SEQUENCE [LARGE SCALE GENOMIC DNA]</scope>
    <source>
        <strain evidence="7 8">CECT 5831</strain>
    </source>
</reference>
<keyword evidence="5" id="KW-0449">Lipoprotein</keyword>
<evidence type="ECO:0000313" key="8">
    <source>
        <dbReference type="Proteomes" id="UP000517523"/>
    </source>
</evidence>
<evidence type="ECO:0000256" key="4">
    <source>
        <dbReference type="ARBA" id="ARBA00023139"/>
    </source>
</evidence>
<keyword evidence="7" id="KW-0762">Sugar transport</keyword>
<dbReference type="PANTHER" id="PTHR43649">
    <property type="entry name" value="ARABINOSE-BINDING PROTEIN-RELATED"/>
    <property type="match status" value="1"/>
</dbReference>
<protein>
    <submittedName>
        <fullName evidence="7">Multiple sugar transport system substrate-binding protein</fullName>
    </submittedName>
</protein>
<comment type="caution">
    <text evidence="7">The sequence shown here is derived from an EMBL/GenBank/DDBJ whole genome shotgun (WGS) entry which is preliminary data.</text>
</comment>